<evidence type="ECO:0000313" key="3">
    <source>
        <dbReference type="Proteomes" id="UP000315010"/>
    </source>
</evidence>
<dbReference type="Proteomes" id="UP000315010">
    <property type="component" value="Unassembled WGS sequence"/>
</dbReference>
<dbReference type="GO" id="GO:0004553">
    <property type="term" value="F:hydrolase activity, hydrolyzing O-glycosyl compounds"/>
    <property type="evidence" value="ECO:0007669"/>
    <property type="project" value="InterPro"/>
</dbReference>
<sequence>MDYVRWLRRETPFGFCASDHIAFVYPRRNKQTESAKCPDTNALITRLVYTGPEPNYREQAVSKKGPRMPRSRRRVRRRGLRCENLEQRRLLVASVIEHDGIGHIFWDSVAQVERFDIDTEQWLSPISLQDAPGQLPTTGHVDGDGIYVAYDKSVYRYDLDGRNSTHLINTQQAVRAVHTDGNILIVNHSAGLYTKATSIDKTTFTVIDTIDDYLDTIYGSSISATHNRIFGRTGGIGPSDISYLDYSDDGKFGTNGDSPYHGDYPGGSKTWVFPDEHAVVDDSGTVYSTDSLTRLNSFGTGIDAIDFWEDNVPLVLSGQKITAFSNALLPTGSKTLSYEPDFFFVNDTNVLTFEFSVSSNHGFEVDRFSISELSPASPGNEVDPVGLPFTPDKIELASDGTVLIFSQAHRSLFRWDPISESYTDSIALVGVPEYMAYSATNNAAYLAYQSGLIRQIRFDDDSPEETPFVTLPSSPLGLATAGEYLFAVDPSGAWVSHYTYSADGTLIDDKDWNRSSREFVWSEPNRKIYHFRDGTSPNDLHSEVIELDGSIGAQSETPLHGGPFQYPIRVAPDGSIVVLGSGAIFNAETLNQLPYSLSNQISDAAWIDGQLVTLRNVAGVSELQKWALLTYANVEKIQSDQQGHALLAVREDRLLSISTDESGIPIFQIYDSDLLPASVIDDGQVLPRVIWEPPENIYYGDSLTENQLNANSEVAGEFTYSPELGSVLTAGIGQQLSVVFKPHDTEMYRTVRMSVSIDVIGLDYGDAPVGSVSGFASDYPTLAADDGARHGIGDLYLGESVDADLNGFTDTWANGDALDDGVSLLTSIIALPDHPSSSSLNIVASDAGVVDAWLDMNRDGDWNDEGEQILVNFQVAAGPQVATFDLPAGTVAGSTALRVRLSSAGNLQPTGFANDGEVEDYRILIQDPTEEFVLDASLIASNIGINRVGDVLQFSSEDTVLASVPAWVFSIVDVDGTERDDVFEVETDAEGEIVVRGDGGEGYDTLVVSGTGALLNLHSLPAGELTGIEQIDIRGTGSNLLNLSVEAVKSVTDDANLLTVIHDGHDEVVFGDGWTVQPPTMIGEATHHVLTGDNGAELRISNPDVLTNPLNAFDVNRSGGVSALDALLIINWLNIARDNFSDKSLGSSANDMYLDTSKDLVVSALDAMRVINQLAVQRQAGEEVFETESPPQTSLGAGVERNGWTTIGSPALGVTRASATTVWSSPRVSRVDDALSDENLLRDLHLLF</sequence>
<feature type="domain" description="GEVED" evidence="1">
    <location>
        <begin position="850"/>
        <end position="923"/>
    </location>
</feature>
<keyword evidence="3" id="KW-1185">Reference proteome</keyword>
<dbReference type="GO" id="GO:0000272">
    <property type="term" value="P:polysaccharide catabolic process"/>
    <property type="evidence" value="ECO:0007669"/>
    <property type="project" value="InterPro"/>
</dbReference>
<reference evidence="2 3" key="1">
    <citation type="submission" date="2019-02" db="EMBL/GenBank/DDBJ databases">
        <title>Deep-cultivation of Planctomycetes and their phenomic and genomic characterization uncovers novel biology.</title>
        <authorList>
            <person name="Wiegand S."/>
            <person name="Jogler M."/>
            <person name="Boedeker C."/>
            <person name="Pinto D."/>
            <person name="Vollmers J."/>
            <person name="Rivas-Marin E."/>
            <person name="Kohn T."/>
            <person name="Peeters S.H."/>
            <person name="Heuer A."/>
            <person name="Rast P."/>
            <person name="Oberbeckmann S."/>
            <person name="Bunk B."/>
            <person name="Jeske O."/>
            <person name="Meyerdierks A."/>
            <person name="Storesund J.E."/>
            <person name="Kallscheuer N."/>
            <person name="Luecker S."/>
            <person name="Lage O.M."/>
            <person name="Pohl T."/>
            <person name="Merkel B.J."/>
            <person name="Hornburger P."/>
            <person name="Mueller R.-W."/>
            <person name="Bruemmer F."/>
            <person name="Labrenz M."/>
            <person name="Spormann A.M."/>
            <person name="Op Den Camp H."/>
            <person name="Overmann J."/>
            <person name="Amann R."/>
            <person name="Jetten M.S.M."/>
            <person name="Mascher T."/>
            <person name="Medema M.H."/>
            <person name="Devos D.P."/>
            <person name="Kaster A.-K."/>
            <person name="Ovreas L."/>
            <person name="Rohde M."/>
            <person name="Galperin M.Y."/>
            <person name="Jogler C."/>
        </authorList>
    </citation>
    <scope>NUCLEOTIDE SEQUENCE [LARGE SCALE GENOMIC DNA]</scope>
    <source>
        <strain evidence="2 3">CA13</strain>
    </source>
</reference>
<evidence type="ECO:0000313" key="2">
    <source>
        <dbReference type="EMBL" id="TWT80510.1"/>
    </source>
</evidence>
<dbReference type="Pfam" id="PF00404">
    <property type="entry name" value="Dockerin_1"/>
    <property type="match status" value="1"/>
</dbReference>
<dbReference type="InterPro" id="IPR011048">
    <property type="entry name" value="Haem_d1_sf"/>
</dbReference>
<protein>
    <recommendedName>
        <fullName evidence="1">GEVED domain-containing protein</fullName>
    </recommendedName>
</protein>
<proteinExistence type="predicted"/>
<dbReference type="AlphaFoldDB" id="A0A5C5Z045"/>
<gene>
    <name evidence="2" type="ORF">CA13_19320</name>
</gene>
<evidence type="ECO:0000259" key="1">
    <source>
        <dbReference type="Pfam" id="PF20009"/>
    </source>
</evidence>
<organism evidence="2 3">
    <name type="scientific">Novipirellula herctigrandis</name>
    <dbReference type="NCBI Taxonomy" id="2527986"/>
    <lineage>
        <taxon>Bacteria</taxon>
        <taxon>Pseudomonadati</taxon>
        <taxon>Planctomycetota</taxon>
        <taxon>Planctomycetia</taxon>
        <taxon>Pirellulales</taxon>
        <taxon>Pirellulaceae</taxon>
        <taxon>Novipirellula</taxon>
    </lineage>
</organism>
<dbReference type="EMBL" id="SJPJ01000001">
    <property type="protein sequence ID" value="TWT80510.1"/>
    <property type="molecule type" value="Genomic_DNA"/>
</dbReference>
<dbReference type="InterPro" id="IPR045474">
    <property type="entry name" value="GEVED"/>
</dbReference>
<dbReference type="InterPro" id="IPR011044">
    <property type="entry name" value="Quino_amine_DH_bsu"/>
</dbReference>
<dbReference type="Pfam" id="PF20009">
    <property type="entry name" value="GEVED"/>
    <property type="match status" value="1"/>
</dbReference>
<accession>A0A5C5Z045</accession>
<dbReference type="SUPFAM" id="SSF50969">
    <property type="entry name" value="YVTN repeat-like/Quinoprotein amine dehydrogenase"/>
    <property type="match status" value="1"/>
</dbReference>
<comment type="caution">
    <text evidence="2">The sequence shown here is derived from an EMBL/GenBank/DDBJ whole genome shotgun (WGS) entry which is preliminary data.</text>
</comment>
<dbReference type="SUPFAM" id="SSF51004">
    <property type="entry name" value="C-terminal (heme d1) domain of cytochrome cd1-nitrite reductase"/>
    <property type="match status" value="1"/>
</dbReference>
<name>A0A5C5Z045_9BACT</name>
<dbReference type="InterPro" id="IPR002105">
    <property type="entry name" value="Dockerin_1_rpt"/>
</dbReference>